<dbReference type="Pfam" id="PF00144">
    <property type="entry name" value="Beta-lactamase"/>
    <property type="match status" value="1"/>
</dbReference>
<proteinExistence type="predicted"/>
<gene>
    <name evidence="2" type="ORF">JHL15_14515</name>
</gene>
<feature type="domain" description="Beta-lactamase-related" evidence="1">
    <location>
        <begin position="31"/>
        <end position="330"/>
    </location>
</feature>
<reference evidence="3" key="1">
    <citation type="submission" date="2021-01" db="EMBL/GenBank/DDBJ databases">
        <title>Genome public.</title>
        <authorList>
            <person name="Liu C."/>
            <person name="Sun Q."/>
        </authorList>
    </citation>
    <scope>NUCLEOTIDE SEQUENCE [LARGE SCALE GENOMIC DNA]</scope>
    <source>
        <strain evidence="3">YIM B02567</strain>
    </source>
</reference>
<evidence type="ECO:0000313" key="3">
    <source>
        <dbReference type="Proteomes" id="UP000628669"/>
    </source>
</evidence>
<dbReference type="EMBL" id="JAENHK010000010">
    <property type="protein sequence ID" value="MBK1896976.1"/>
    <property type="molecule type" value="Genomic_DNA"/>
</dbReference>
<organism evidence="2 3">
    <name type="scientific">Chryseobacterium paridis</name>
    <dbReference type="NCBI Taxonomy" id="2800328"/>
    <lineage>
        <taxon>Bacteria</taxon>
        <taxon>Pseudomonadati</taxon>
        <taxon>Bacteroidota</taxon>
        <taxon>Flavobacteriia</taxon>
        <taxon>Flavobacteriales</taxon>
        <taxon>Weeksellaceae</taxon>
        <taxon>Chryseobacterium group</taxon>
        <taxon>Chryseobacterium</taxon>
    </lineage>
</organism>
<comment type="caution">
    <text evidence="2">The sequence shown here is derived from an EMBL/GenBank/DDBJ whole genome shotgun (WGS) entry which is preliminary data.</text>
</comment>
<dbReference type="PANTHER" id="PTHR46825">
    <property type="entry name" value="D-ALANYL-D-ALANINE-CARBOXYPEPTIDASE/ENDOPEPTIDASE AMPH"/>
    <property type="match status" value="1"/>
</dbReference>
<dbReference type="PANTHER" id="PTHR46825:SF9">
    <property type="entry name" value="BETA-LACTAMASE-RELATED DOMAIN-CONTAINING PROTEIN"/>
    <property type="match status" value="1"/>
</dbReference>
<accession>A0ABS1FWZ6</accession>
<evidence type="ECO:0000259" key="1">
    <source>
        <dbReference type="Pfam" id="PF00144"/>
    </source>
</evidence>
<dbReference type="Proteomes" id="UP000628669">
    <property type="component" value="Unassembled WGS sequence"/>
</dbReference>
<protein>
    <submittedName>
        <fullName evidence="2">Beta-lactamase family protein</fullName>
    </submittedName>
</protein>
<dbReference type="InterPro" id="IPR050491">
    <property type="entry name" value="AmpC-like"/>
</dbReference>
<keyword evidence="3" id="KW-1185">Reference proteome</keyword>
<dbReference type="InterPro" id="IPR001466">
    <property type="entry name" value="Beta-lactam-related"/>
</dbReference>
<dbReference type="RefSeq" id="WP_200246860.1">
    <property type="nucleotide sequence ID" value="NZ_JAENHK010000010.1"/>
</dbReference>
<name>A0ABS1FWZ6_9FLAO</name>
<sequence>MNYFSALYIKKYIVFLFCLFLPSCGKTPEDIITQYHKKGKLNGSILVMQNNQIIYDSVVGYADFSHKRILTKNTPLYIASLSKPFTATAIILLQQKGQLSYDDKASTYLPELPDYAKNISIRHLLSHTSGIRDYENILSGKKGLTNQDVLHWLQEQKGLQFPSGSKFQYSNSGYIILSSIIEKISGESYKSFLEKNIFIPLKMNNTEVYDGSTPTNKNRALGYDSEKKPDDYSILTTGDGGIYSTPEDLYKFDQALRQFSLINKDNTDQMYTPFTLSNGKLSNYGFGWFIDFSGEGKVVSHTGGLDGFRALFWRDIKNNETIITLTNQGDAFPLQNFLDDMRESILKNK</sequence>
<dbReference type="SUPFAM" id="SSF56601">
    <property type="entry name" value="beta-lactamase/transpeptidase-like"/>
    <property type="match status" value="1"/>
</dbReference>
<evidence type="ECO:0000313" key="2">
    <source>
        <dbReference type="EMBL" id="MBK1896976.1"/>
    </source>
</evidence>
<dbReference type="InterPro" id="IPR012338">
    <property type="entry name" value="Beta-lactam/transpept-like"/>
</dbReference>
<dbReference type="Gene3D" id="3.40.710.10">
    <property type="entry name" value="DD-peptidase/beta-lactamase superfamily"/>
    <property type="match status" value="1"/>
</dbReference>